<dbReference type="EMBL" id="JACHXZ010000001">
    <property type="protein sequence ID" value="MBB3167493.1"/>
    <property type="molecule type" value="Genomic_DNA"/>
</dbReference>
<organism evidence="2 3">
    <name type="scientific">Simiduia aestuariiviva</name>
    <dbReference type="NCBI Taxonomy" id="1510459"/>
    <lineage>
        <taxon>Bacteria</taxon>
        <taxon>Pseudomonadati</taxon>
        <taxon>Pseudomonadota</taxon>
        <taxon>Gammaproteobacteria</taxon>
        <taxon>Cellvibrionales</taxon>
        <taxon>Cellvibrionaceae</taxon>
        <taxon>Simiduia</taxon>
    </lineage>
</organism>
<protein>
    <recommendedName>
        <fullName evidence="4">DUF3754 domain-containing protein</fullName>
    </recommendedName>
</protein>
<comment type="caution">
    <text evidence="2">The sequence shown here is derived from an EMBL/GenBank/DDBJ whole genome shotgun (WGS) entry which is preliminary data.</text>
</comment>
<sequence>MKNNNSDAFRFIPFRASDIIAMCLRDNALADKCADFQQFCKLLAHVFHYEFKGELDSLKAAYAGLDPDADTRVVFPEDEDSTDQFVALLKGTLEKANYEAITKAELNQAMTQSSLFDLRLHVDFDDFSEVLLFCRGQSQRQEVVPRWFGLSSKTVEFVNYDRVVLYIRFKPSYVAEKGDWAQAKAGAAMLKLFQNVPKADLEMLFPNTQLRMRTQDKLLIGVPAVISGGIVLSTKVGATLLLLASMFGFWFGLSQQPVELNAANLTVLFVGLGALGAYLWKQFSNFKNRKLRFMQQLTQNLYFKNLDNNAGVIFRLLNDAEEEECKEAILAYYFLLVSPKPLTRQELDSRIELWMAEKWDCTIDFEIDDALDKLVRLGLVEIQDDQYSALPLQPAMAELDRRWDGYFSV</sequence>
<feature type="transmembrane region" description="Helical" evidence="1">
    <location>
        <begin position="262"/>
        <end position="280"/>
    </location>
</feature>
<reference evidence="2 3" key="1">
    <citation type="submission" date="2020-08" db="EMBL/GenBank/DDBJ databases">
        <title>Genomic Encyclopedia of Type Strains, Phase III (KMG-III): the genomes of soil and plant-associated and newly described type strains.</title>
        <authorList>
            <person name="Whitman W."/>
        </authorList>
    </citation>
    <scope>NUCLEOTIDE SEQUENCE [LARGE SCALE GENOMIC DNA]</scope>
    <source>
        <strain evidence="2 3">CECT 8571</strain>
    </source>
</reference>
<keyword evidence="1" id="KW-0812">Transmembrane</keyword>
<dbReference type="Pfam" id="PF12576">
    <property type="entry name" value="DUF3754"/>
    <property type="match status" value="1"/>
</dbReference>
<proteinExistence type="predicted"/>
<feature type="transmembrane region" description="Helical" evidence="1">
    <location>
        <begin position="218"/>
        <end position="250"/>
    </location>
</feature>
<accession>A0A839UIW7</accession>
<evidence type="ECO:0008006" key="4">
    <source>
        <dbReference type="Google" id="ProtNLM"/>
    </source>
</evidence>
<dbReference type="PANTHER" id="PTHR33645">
    <property type="entry name" value="AMINOPEPTIDASE (DUF3754)"/>
    <property type="match status" value="1"/>
</dbReference>
<evidence type="ECO:0000313" key="2">
    <source>
        <dbReference type="EMBL" id="MBB3167493.1"/>
    </source>
</evidence>
<keyword evidence="3" id="KW-1185">Reference proteome</keyword>
<name>A0A839UIW7_9GAMM</name>
<keyword evidence="1" id="KW-0472">Membrane</keyword>
<dbReference type="AlphaFoldDB" id="A0A839UIW7"/>
<gene>
    <name evidence="2" type="ORF">FHS30_000669</name>
</gene>
<evidence type="ECO:0000256" key="1">
    <source>
        <dbReference type="SAM" id="Phobius"/>
    </source>
</evidence>
<evidence type="ECO:0000313" key="3">
    <source>
        <dbReference type="Proteomes" id="UP000559987"/>
    </source>
</evidence>
<dbReference type="Proteomes" id="UP000559987">
    <property type="component" value="Unassembled WGS sequence"/>
</dbReference>
<dbReference type="InterPro" id="IPR022227">
    <property type="entry name" value="DUF3754"/>
</dbReference>
<dbReference type="PANTHER" id="PTHR33645:SF11">
    <property type="entry name" value="AMINOPEPTIDASE (DUF3754)"/>
    <property type="match status" value="1"/>
</dbReference>
<dbReference type="RefSeq" id="WP_183908262.1">
    <property type="nucleotide sequence ID" value="NZ_JACHXZ010000001.1"/>
</dbReference>
<keyword evidence="1" id="KW-1133">Transmembrane helix</keyword>